<reference evidence="7 8" key="1">
    <citation type="submission" date="2018-06" db="EMBL/GenBank/DDBJ databases">
        <title>Genome analysis of cellulolytic fungus Trichoderma lentiforme CFAM-422.</title>
        <authorList>
            <person name="Steindorff A.S."/>
            <person name="Formighieri E.F."/>
            <person name="Midorikawa G.E.O."/>
            <person name="Tamietti M.S."/>
            <person name="Ramos E.Z."/>
            <person name="Silva A.S."/>
            <person name="Bon E.P.S."/>
            <person name="Mendes T.D."/>
            <person name="Damaso M.C.T."/>
            <person name="Favaro L.C.L."/>
        </authorList>
    </citation>
    <scope>NUCLEOTIDE SEQUENCE [LARGE SCALE GENOMIC DNA]</scope>
    <source>
        <strain evidence="7 8">CFAM-422</strain>
    </source>
</reference>
<evidence type="ECO:0000259" key="4">
    <source>
        <dbReference type="Pfam" id="PF01048"/>
    </source>
</evidence>
<gene>
    <name evidence="7" type="ORF">CFAM422_009214</name>
</gene>
<dbReference type="PRINTS" id="PR01415">
    <property type="entry name" value="ANKYRIN"/>
</dbReference>
<dbReference type="PANTHER" id="PTHR46082">
    <property type="entry name" value="ATP/GTP-BINDING PROTEIN-RELATED"/>
    <property type="match status" value="1"/>
</dbReference>
<feature type="region of interest" description="Disordered" evidence="3">
    <location>
        <begin position="1"/>
        <end position="25"/>
    </location>
</feature>
<evidence type="ECO:0000313" key="8">
    <source>
        <dbReference type="Proteomes" id="UP000801864"/>
    </source>
</evidence>
<evidence type="ECO:0000256" key="2">
    <source>
        <dbReference type="PROSITE-ProRule" id="PRU00023"/>
    </source>
</evidence>
<evidence type="ECO:0000256" key="1">
    <source>
        <dbReference type="ARBA" id="ARBA00022737"/>
    </source>
</evidence>
<dbReference type="GO" id="GO:0003824">
    <property type="term" value="F:catalytic activity"/>
    <property type="evidence" value="ECO:0007669"/>
    <property type="project" value="InterPro"/>
</dbReference>
<dbReference type="InterPro" id="IPR056884">
    <property type="entry name" value="NPHP3-like_N"/>
</dbReference>
<feature type="domain" description="Nephrocystin 3-like N-terminal" evidence="6">
    <location>
        <begin position="380"/>
        <end position="545"/>
    </location>
</feature>
<sequence length="1089" mass="121935">MSKRPNEADEEHASPDAKKIKLGSPSDPVKFSHADYTIGWICALSKEQTAAIAMLDRKHPDLPSLANDDNAYTFGSIGGHNIVIACLPKGRYGTNSAATIATKMLSSFPSIKFGLLVGIGGGIPSKVRLGDVVVSAPIDQYPGVVQWDLGKAEDGGKFRRTGALNSPPNALLKVLSKLESEHEMQESKISIFLDEMKQKFPKLYPKYFWTQSLRDPQDQSGEGTAMRCPDVHHGLIASGNQVIKDAAVRDRLDKDLDGNVLCIEMEAAGLMNDFPCLVVRGICDYADSGKNKDWQEYAAAVAAAYAKEILSMLQTWAVEHMESVKDILSNINSELGSIQTAVDEMSTRQYAQDRQAFLNWLTPVDYTLQQKDYFSKWQPGTGQWLLKSDVFQDWVDNSQQTLFCPGIPGAGKTILTSMVINDLFERFNKNTTVGIAYLYCNFRRHDEQKLHDLLLSLLKQLACGQSCLPQNANMIFQTYNSRTQRPSLDDTKTLLRHMVDSYSRVFILIDALDECQGLDGCRANLLTDMFFLRDESKVNIFATSRPIPEIMDRFGACKRMKICASVDDVRTYVRGQLEGGNLEHLPSLVKQKPRLKEEIIKGISDAVDGMFLLAKIYLDTLVDKVTITDVSEAVLQLPKQVSGSGEDKRLEVLNQAYESAWERINGQKEGFRNIATRVLAWISFAKRPLSTKELQHALAVKIGTDMFHEDAIPQVHDMVSFCAGLVTVDVSHVIRLVHYTTQEFLDRKKSDWFPNAEAMIAETCISYLSLKIFGKSCSGESNPFYLRRSSYGLYKYASYYWGDHARVAGRRVDESVIRFLMSGARASSAFHVMLERFPMSDRIEGEYYDFYDPWLRRNSPVSGLHLAVHFELDEAINMLLKNGCDINGRKGVEVTPLLMAIDNGHKGIAEMLLDNGAHMGFVPGQSLIYLAVAMEPRNYSERLVQKLIARGIDDGENVSLYLLLAVQLGCEAIVKLLLDKGADINATGRFGMTPLHIAAEHGQEAIMKLLLDKGADIDATDNASWTPLHYAYYIADYYYWIADNWPEGRRRPQGMILSEENAIIKILIDRGANIDATDDRGRRPLDVVW</sequence>
<dbReference type="SUPFAM" id="SSF52540">
    <property type="entry name" value="P-loop containing nucleoside triphosphate hydrolases"/>
    <property type="match status" value="1"/>
</dbReference>
<dbReference type="InterPro" id="IPR054471">
    <property type="entry name" value="GPIID_WHD"/>
</dbReference>
<organism evidence="7 8">
    <name type="scientific">Trichoderma lentiforme</name>
    <dbReference type="NCBI Taxonomy" id="1567552"/>
    <lineage>
        <taxon>Eukaryota</taxon>
        <taxon>Fungi</taxon>
        <taxon>Dikarya</taxon>
        <taxon>Ascomycota</taxon>
        <taxon>Pezizomycotina</taxon>
        <taxon>Sordariomycetes</taxon>
        <taxon>Hypocreomycetidae</taxon>
        <taxon>Hypocreales</taxon>
        <taxon>Hypocreaceae</taxon>
        <taxon>Trichoderma</taxon>
    </lineage>
</organism>
<feature type="domain" description="GPI inositol-deacylase winged helix" evidence="5">
    <location>
        <begin position="669"/>
        <end position="747"/>
    </location>
</feature>
<keyword evidence="1" id="KW-0677">Repeat</keyword>
<dbReference type="Pfam" id="PF01048">
    <property type="entry name" value="PNP_UDP_1"/>
    <property type="match status" value="1"/>
</dbReference>
<dbReference type="Pfam" id="PF12796">
    <property type="entry name" value="Ank_2"/>
    <property type="match status" value="2"/>
</dbReference>
<dbReference type="InterPro" id="IPR036770">
    <property type="entry name" value="Ankyrin_rpt-contain_sf"/>
</dbReference>
<comment type="caution">
    <text evidence="7">The sequence shown here is derived from an EMBL/GenBank/DDBJ whole genome shotgun (WGS) entry which is preliminary data.</text>
</comment>
<dbReference type="PROSITE" id="PS50297">
    <property type="entry name" value="ANK_REP_REGION"/>
    <property type="match status" value="1"/>
</dbReference>
<evidence type="ECO:0000259" key="5">
    <source>
        <dbReference type="Pfam" id="PF22939"/>
    </source>
</evidence>
<dbReference type="PANTHER" id="PTHR46082:SF11">
    <property type="entry name" value="AAA+ ATPASE DOMAIN-CONTAINING PROTEIN-RELATED"/>
    <property type="match status" value="1"/>
</dbReference>
<dbReference type="InterPro" id="IPR035994">
    <property type="entry name" value="Nucleoside_phosphorylase_sf"/>
</dbReference>
<dbReference type="InterPro" id="IPR000845">
    <property type="entry name" value="Nucleoside_phosphorylase_d"/>
</dbReference>
<feature type="repeat" description="ANK" evidence="2">
    <location>
        <begin position="990"/>
        <end position="1022"/>
    </location>
</feature>
<accession>A0A9P5C9D3</accession>
<feature type="domain" description="Nucleoside phosphorylase" evidence="4">
    <location>
        <begin position="38"/>
        <end position="308"/>
    </location>
</feature>
<feature type="repeat" description="ANK" evidence="2">
    <location>
        <begin position="962"/>
        <end position="989"/>
    </location>
</feature>
<proteinExistence type="predicted"/>
<evidence type="ECO:0000259" key="6">
    <source>
        <dbReference type="Pfam" id="PF24883"/>
    </source>
</evidence>
<evidence type="ECO:0000256" key="3">
    <source>
        <dbReference type="SAM" id="MobiDB-lite"/>
    </source>
</evidence>
<dbReference type="Gene3D" id="3.40.50.300">
    <property type="entry name" value="P-loop containing nucleotide triphosphate hydrolases"/>
    <property type="match status" value="1"/>
</dbReference>
<keyword evidence="8" id="KW-1185">Reference proteome</keyword>
<dbReference type="Proteomes" id="UP000801864">
    <property type="component" value="Unassembled WGS sequence"/>
</dbReference>
<dbReference type="GO" id="GO:0009116">
    <property type="term" value="P:nucleoside metabolic process"/>
    <property type="evidence" value="ECO:0007669"/>
    <property type="project" value="InterPro"/>
</dbReference>
<dbReference type="Pfam" id="PF24883">
    <property type="entry name" value="NPHP3_N"/>
    <property type="match status" value="1"/>
</dbReference>
<feature type="compositionally biased region" description="Basic and acidic residues" evidence="3">
    <location>
        <begin position="1"/>
        <end position="19"/>
    </location>
</feature>
<dbReference type="InterPro" id="IPR002110">
    <property type="entry name" value="Ankyrin_rpt"/>
</dbReference>
<dbReference type="SUPFAM" id="SSF53167">
    <property type="entry name" value="Purine and uridine phosphorylases"/>
    <property type="match status" value="1"/>
</dbReference>
<dbReference type="InterPro" id="IPR053137">
    <property type="entry name" value="NLR-like"/>
</dbReference>
<dbReference type="SMART" id="SM00248">
    <property type="entry name" value="ANK"/>
    <property type="match status" value="5"/>
</dbReference>
<dbReference type="PROSITE" id="PS50088">
    <property type="entry name" value="ANK_REPEAT"/>
    <property type="match status" value="2"/>
</dbReference>
<dbReference type="Pfam" id="PF22939">
    <property type="entry name" value="WHD_GPIID"/>
    <property type="match status" value="1"/>
</dbReference>
<dbReference type="EMBL" id="QLNT01000017">
    <property type="protein sequence ID" value="KAF3066304.1"/>
    <property type="molecule type" value="Genomic_DNA"/>
</dbReference>
<dbReference type="Gene3D" id="3.40.50.1580">
    <property type="entry name" value="Nucleoside phosphorylase domain"/>
    <property type="match status" value="1"/>
</dbReference>
<keyword evidence="2" id="KW-0040">ANK repeat</keyword>
<evidence type="ECO:0000313" key="7">
    <source>
        <dbReference type="EMBL" id="KAF3066304.1"/>
    </source>
</evidence>
<protein>
    <submittedName>
        <fullName evidence="7">Ankyrin repeat protein</fullName>
    </submittedName>
</protein>
<dbReference type="SUPFAM" id="SSF48403">
    <property type="entry name" value="Ankyrin repeat"/>
    <property type="match status" value="1"/>
</dbReference>
<dbReference type="InterPro" id="IPR027417">
    <property type="entry name" value="P-loop_NTPase"/>
</dbReference>
<name>A0A9P5C9D3_9HYPO</name>
<dbReference type="AlphaFoldDB" id="A0A9P5C9D3"/>
<dbReference type="Gene3D" id="1.25.40.20">
    <property type="entry name" value="Ankyrin repeat-containing domain"/>
    <property type="match status" value="2"/>
</dbReference>